<protein>
    <recommendedName>
        <fullName evidence="2">Phosphodiester glycosidase domain-containing protein</fullName>
    </recommendedName>
</protein>
<dbReference type="PANTHER" id="PTHR40446:SF2">
    <property type="entry name" value="N-ACETYLGLUCOSAMINE-1-PHOSPHODIESTER ALPHA-N-ACETYLGLUCOSAMINIDASE"/>
    <property type="match status" value="1"/>
</dbReference>
<evidence type="ECO:0000259" key="2">
    <source>
        <dbReference type="Pfam" id="PF09992"/>
    </source>
</evidence>
<comment type="caution">
    <text evidence="3">The sequence shown here is derived from an EMBL/GenBank/DDBJ whole genome shotgun (WGS) entry which is preliminary data.</text>
</comment>
<dbReference type="PANTHER" id="PTHR40446">
    <property type="entry name" value="N-ACETYLGLUCOSAMINE-1-PHOSPHODIESTER ALPHA-N-ACETYLGLUCOSAMINIDASE"/>
    <property type="match status" value="1"/>
</dbReference>
<dbReference type="InterPro" id="IPR018711">
    <property type="entry name" value="NAGPA"/>
</dbReference>
<gene>
    <name evidence="3" type="ORF">GCM10023200_08250</name>
</gene>
<feature type="region of interest" description="Disordered" evidence="1">
    <location>
        <begin position="1"/>
        <end position="35"/>
    </location>
</feature>
<feature type="compositionally biased region" description="Basic and acidic residues" evidence="1">
    <location>
        <begin position="8"/>
        <end position="35"/>
    </location>
</feature>
<evidence type="ECO:0000313" key="3">
    <source>
        <dbReference type="EMBL" id="GAA4777707.1"/>
    </source>
</evidence>
<evidence type="ECO:0000313" key="4">
    <source>
        <dbReference type="Proteomes" id="UP001500928"/>
    </source>
</evidence>
<dbReference type="RefSeq" id="WP_345411150.1">
    <property type="nucleotide sequence ID" value="NZ_BAABHO010000004.1"/>
</dbReference>
<keyword evidence="4" id="KW-1185">Reference proteome</keyword>
<feature type="domain" description="Phosphodiester glycosidase" evidence="2">
    <location>
        <begin position="271"/>
        <end position="439"/>
    </location>
</feature>
<name>A0ABP9AAG6_9PSEU</name>
<evidence type="ECO:0000256" key="1">
    <source>
        <dbReference type="SAM" id="MobiDB-lite"/>
    </source>
</evidence>
<dbReference type="Pfam" id="PF09992">
    <property type="entry name" value="NAGPA"/>
    <property type="match status" value="1"/>
</dbReference>
<proteinExistence type="predicted"/>
<dbReference type="EMBL" id="BAABHO010000004">
    <property type="protein sequence ID" value="GAA4777707.1"/>
    <property type="molecule type" value="Genomic_DNA"/>
</dbReference>
<feature type="region of interest" description="Disordered" evidence="1">
    <location>
        <begin position="83"/>
        <end position="104"/>
    </location>
</feature>
<accession>A0ABP9AAG6</accession>
<organism evidence="3 4">
    <name type="scientific">Actinomycetospora chlora</name>
    <dbReference type="NCBI Taxonomy" id="663608"/>
    <lineage>
        <taxon>Bacteria</taxon>
        <taxon>Bacillati</taxon>
        <taxon>Actinomycetota</taxon>
        <taxon>Actinomycetes</taxon>
        <taxon>Pseudonocardiales</taxon>
        <taxon>Pseudonocardiaceae</taxon>
        <taxon>Actinomycetospora</taxon>
    </lineage>
</organism>
<dbReference type="Proteomes" id="UP001500928">
    <property type="component" value="Unassembled WGS sequence"/>
</dbReference>
<feature type="region of interest" description="Disordered" evidence="1">
    <location>
        <begin position="169"/>
        <end position="191"/>
    </location>
</feature>
<sequence length="442" mass="43766">MSGPGSGRPDRAEPVAARSVDRRRPAPHVEGHPVRSREETILRALVASALALAGALALGAAPPPPPPPDGRVLLEVLAPRGAPDLPGTVHREFTTTVPDPRGGPVQGDVVEVDLASDAVRVGLLTPPAVAATATVPAMAAGAGAITAVNGGFFDEGRTGAPVGVQIVDGTPRASGVPVGRRPAPPSPPGEPADVVVGIDGTGRAHLARAGFHGRLDAGDLSVPLAGINGYAVPAGGVEVFDAAWGDAPRGRTACGSDTDPGAGCSPDVHEVRVAGGRVVAVGPPGRDRLPAGTVALVGREQGAAALRGLGVGTAASVVYGLDAVGAPPLRVAVGALPLARGGRVLPGLQDGERAPRTAVGLSEDGRRLWLVTVDGRLEESAGVTLAQLARLLVDLGAPVAASLDGGGSTTMVHRGRGEDLTVVSSPAAPPRAVADALAVLPG</sequence>
<reference evidence="4" key="1">
    <citation type="journal article" date="2019" name="Int. J. Syst. Evol. Microbiol.">
        <title>The Global Catalogue of Microorganisms (GCM) 10K type strain sequencing project: providing services to taxonomists for standard genome sequencing and annotation.</title>
        <authorList>
            <consortium name="The Broad Institute Genomics Platform"/>
            <consortium name="The Broad Institute Genome Sequencing Center for Infectious Disease"/>
            <person name="Wu L."/>
            <person name="Ma J."/>
        </authorList>
    </citation>
    <scope>NUCLEOTIDE SEQUENCE [LARGE SCALE GENOMIC DNA]</scope>
    <source>
        <strain evidence="4">JCM 17979</strain>
    </source>
</reference>